<dbReference type="AlphaFoldDB" id="A0A919Y7R3"/>
<dbReference type="InterPro" id="IPR037883">
    <property type="entry name" value="Knr4/Smi1-like_sf"/>
</dbReference>
<organism evidence="2 3">
    <name type="scientific">Paenibacillus azoreducens</name>
    <dbReference type="NCBI Taxonomy" id="116718"/>
    <lineage>
        <taxon>Bacteria</taxon>
        <taxon>Bacillati</taxon>
        <taxon>Bacillota</taxon>
        <taxon>Bacilli</taxon>
        <taxon>Bacillales</taxon>
        <taxon>Paenibacillaceae</taxon>
        <taxon>Paenibacillus</taxon>
    </lineage>
</organism>
<evidence type="ECO:0000259" key="1">
    <source>
        <dbReference type="SMART" id="SM00860"/>
    </source>
</evidence>
<protein>
    <recommendedName>
        <fullName evidence="1">Knr4/Smi1-like domain-containing protein</fullName>
    </recommendedName>
</protein>
<dbReference type="Gene3D" id="3.40.1580.10">
    <property type="entry name" value="SMI1/KNR4-like"/>
    <property type="match status" value="1"/>
</dbReference>
<dbReference type="SUPFAM" id="SSF160631">
    <property type="entry name" value="SMI1/KNR4-like"/>
    <property type="match status" value="1"/>
</dbReference>
<dbReference type="Pfam" id="PF09346">
    <property type="entry name" value="SMI1_KNR4"/>
    <property type="match status" value="1"/>
</dbReference>
<dbReference type="SMART" id="SM00860">
    <property type="entry name" value="SMI1_KNR4"/>
    <property type="match status" value="1"/>
</dbReference>
<accession>A0A919Y7R3</accession>
<dbReference type="EMBL" id="BORT01000003">
    <property type="protein sequence ID" value="GIO46202.1"/>
    <property type="molecule type" value="Genomic_DNA"/>
</dbReference>
<sequence length="333" mass="38872">MDTSNAVHLLKCHTFAHDDMHRHKAEHGFLGSLRPFKGELREGNFHELMIVLRALEAKLGEPVLDREMITCLWSICQLGRAWAVEPEGMLRRNGLITDEQVDRMENWLDLISYAVMTLLGNGGEKEAFWGYREYISEKLDPLMAELDVLLEEKVMEDEIQELHENYKKQSGAEEERLAAFEAKFEVLLPEDFRSFYRHKDGSGYAFHVLYPGDAEAGEWPPYYLLSLDEMEETKSYFCERDELLAEYYSGEEIRELDPKIKPYLFHKKWFPFATMAGGSLYLMLDLDPSDQGTYGQIISYIHDPDFVYYVADSFTDLLRESNRNLSMMDEIEY</sequence>
<dbReference type="InterPro" id="IPR018958">
    <property type="entry name" value="Knr4/Smi1-like_dom"/>
</dbReference>
<dbReference type="PANTHER" id="PTHR47432:SF1">
    <property type="entry name" value="CELL WALL ASSEMBLY REGULATOR SMI1"/>
    <property type="match status" value="1"/>
</dbReference>
<dbReference type="InterPro" id="IPR051873">
    <property type="entry name" value="KNR4/SMI1_regulator"/>
</dbReference>
<name>A0A919Y7R3_9BACL</name>
<gene>
    <name evidence="2" type="ORF">J34TS1_09670</name>
</gene>
<evidence type="ECO:0000313" key="2">
    <source>
        <dbReference type="EMBL" id="GIO46202.1"/>
    </source>
</evidence>
<dbReference type="RefSeq" id="WP_306436665.1">
    <property type="nucleotide sequence ID" value="NZ_AP025343.1"/>
</dbReference>
<reference evidence="2 3" key="1">
    <citation type="submission" date="2021-03" db="EMBL/GenBank/DDBJ databases">
        <title>Antimicrobial resistance genes in bacteria isolated from Japanese honey, and their potential for conferring macrolide and lincosamide resistance in the American foulbrood pathogen Paenibacillus larvae.</title>
        <authorList>
            <person name="Okamoto M."/>
            <person name="Kumagai M."/>
            <person name="Kanamori H."/>
            <person name="Takamatsu D."/>
        </authorList>
    </citation>
    <scope>NUCLEOTIDE SEQUENCE [LARGE SCALE GENOMIC DNA]</scope>
    <source>
        <strain evidence="2 3">J34TS1</strain>
    </source>
</reference>
<evidence type="ECO:0000313" key="3">
    <source>
        <dbReference type="Proteomes" id="UP000682811"/>
    </source>
</evidence>
<feature type="domain" description="Knr4/Smi1-like" evidence="1">
    <location>
        <begin position="171"/>
        <end position="320"/>
    </location>
</feature>
<dbReference type="Proteomes" id="UP000682811">
    <property type="component" value="Unassembled WGS sequence"/>
</dbReference>
<dbReference type="PANTHER" id="PTHR47432">
    <property type="entry name" value="CELL WALL ASSEMBLY REGULATOR SMI1"/>
    <property type="match status" value="1"/>
</dbReference>
<comment type="caution">
    <text evidence="2">The sequence shown here is derived from an EMBL/GenBank/DDBJ whole genome shotgun (WGS) entry which is preliminary data.</text>
</comment>
<keyword evidence="3" id="KW-1185">Reference proteome</keyword>
<proteinExistence type="predicted"/>